<feature type="transmembrane region" description="Helical" evidence="8">
    <location>
        <begin position="217"/>
        <end position="241"/>
    </location>
</feature>
<accession>A0A6J6YM89</accession>
<keyword evidence="4" id="KW-1003">Cell membrane</keyword>
<dbReference type="SUPFAM" id="SSF161098">
    <property type="entry name" value="MetI-like"/>
    <property type="match status" value="1"/>
</dbReference>
<feature type="transmembrane region" description="Helical" evidence="8">
    <location>
        <begin position="84"/>
        <end position="105"/>
    </location>
</feature>
<dbReference type="InterPro" id="IPR035906">
    <property type="entry name" value="MetI-like_sf"/>
</dbReference>
<evidence type="ECO:0000313" key="10">
    <source>
        <dbReference type="EMBL" id="CAB4806407.1"/>
    </source>
</evidence>
<evidence type="ECO:0000256" key="2">
    <source>
        <dbReference type="ARBA" id="ARBA00007069"/>
    </source>
</evidence>
<organism evidence="10">
    <name type="scientific">freshwater metagenome</name>
    <dbReference type="NCBI Taxonomy" id="449393"/>
    <lineage>
        <taxon>unclassified sequences</taxon>
        <taxon>metagenomes</taxon>
        <taxon>ecological metagenomes</taxon>
    </lineage>
</organism>
<keyword evidence="7 8" id="KW-0472">Membrane</keyword>
<proteinExistence type="inferred from homology"/>
<feature type="transmembrane region" description="Helical" evidence="8">
    <location>
        <begin position="175"/>
        <end position="196"/>
    </location>
</feature>
<comment type="similarity">
    <text evidence="2">Belongs to the binding-protein-dependent transport system permease family. CysTW subfamily.</text>
</comment>
<gene>
    <name evidence="10" type="ORF">UFOPK2992_01308</name>
</gene>
<dbReference type="CDD" id="cd06261">
    <property type="entry name" value="TM_PBP2"/>
    <property type="match status" value="1"/>
</dbReference>
<keyword evidence="5 8" id="KW-0812">Transmembrane</keyword>
<feature type="domain" description="ABC transmembrane type-1" evidence="9">
    <location>
        <begin position="80"/>
        <end position="296"/>
    </location>
</feature>
<evidence type="ECO:0000256" key="7">
    <source>
        <dbReference type="ARBA" id="ARBA00023136"/>
    </source>
</evidence>
<feature type="transmembrane region" description="Helical" evidence="8">
    <location>
        <begin position="278"/>
        <end position="301"/>
    </location>
</feature>
<feature type="transmembrane region" description="Helical" evidence="8">
    <location>
        <begin position="21"/>
        <end position="44"/>
    </location>
</feature>
<dbReference type="PANTHER" id="PTHR42929:SF1">
    <property type="entry name" value="INNER MEMBRANE ABC TRANSPORTER PERMEASE PROTEIN YDCU-RELATED"/>
    <property type="match status" value="1"/>
</dbReference>
<evidence type="ECO:0000256" key="1">
    <source>
        <dbReference type="ARBA" id="ARBA00004651"/>
    </source>
</evidence>
<comment type="subcellular location">
    <subcellularLocation>
        <location evidence="1">Cell membrane</location>
        <topology evidence="1">Multi-pass membrane protein</topology>
    </subcellularLocation>
</comment>
<reference evidence="10" key="1">
    <citation type="submission" date="2020-05" db="EMBL/GenBank/DDBJ databases">
        <authorList>
            <person name="Chiriac C."/>
            <person name="Salcher M."/>
            <person name="Ghai R."/>
            <person name="Kavagutti S V."/>
        </authorList>
    </citation>
    <scope>NUCLEOTIDE SEQUENCE</scope>
</reference>
<feature type="transmembrane region" description="Helical" evidence="8">
    <location>
        <begin position="117"/>
        <end position="139"/>
    </location>
</feature>
<name>A0A6J6YM89_9ZZZZ</name>
<dbReference type="AlphaFoldDB" id="A0A6J6YM89"/>
<protein>
    <submittedName>
        <fullName evidence="10">Unannotated protein</fullName>
    </submittedName>
</protein>
<dbReference type="GO" id="GO:0005886">
    <property type="term" value="C:plasma membrane"/>
    <property type="evidence" value="ECO:0007669"/>
    <property type="project" value="UniProtKB-SubCell"/>
</dbReference>
<dbReference type="Pfam" id="PF00528">
    <property type="entry name" value="BPD_transp_1"/>
    <property type="match status" value="1"/>
</dbReference>
<evidence type="ECO:0000256" key="6">
    <source>
        <dbReference type="ARBA" id="ARBA00022989"/>
    </source>
</evidence>
<dbReference type="GO" id="GO:0055085">
    <property type="term" value="P:transmembrane transport"/>
    <property type="evidence" value="ECO:0007669"/>
    <property type="project" value="InterPro"/>
</dbReference>
<evidence type="ECO:0000256" key="8">
    <source>
        <dbReference type="SAM" id="Phobius"/>
    </source>
</evidence>
<sequence>MEATLGAQPPQQRTWLRAPKFLLAIPSFVWYVFLFVVPVGLVIVNSFGRKITGSPGTVDLSSPSLDRYREVVSGSFRSLLKQTMFTSILGTVLCLVVSLPVAYLLAFKVGPKAKTAVLALLMVPFFANFLLRTLAWRIVLQPRGFVSNFLQSGHWFTFGQALRSGPIEILDTRTAVQIAIVYNYLPLMIFPLWVALDRVELHLREASKDLGANRIRTFLQVTLPLAGPGIVAGLILVFVPLSGDYVTAALLGGAKGNMIGAEVANQYFKAQDAASGSAIAVSLIISILLVLGVLATCFWFMSKLLKANRAVKVVAR</sequence>
<dbReference type="PANTHER" id="PTHR42929">
    <property type="entry name" value="INNER MEMBRANE ABC TRANSPORTER PERMEASE PROTEIN YDCU-RELATED-RELATED"/>
    <property type="match status" value="1"/>
</dbReference>
<evidence type="ECO:0000259" key="9">
    <source>
        <dbReference type="PROSITE" id="PS50928"/>
    </source>
</evidence>
<keyword evidence="3" id="KW-0813">Transport</keyword>
<evidence type="ECO:0000256" key="3">
    <source>
        <dbReference type="ARBA" id="ARBA00022448"/>
    </source>
</evidence>
<dbReference type="InterPro" id="IPR000515">
    <property type="entry name" value="MetI-like"/>
</dbReference>
<dbReference type="Gene3D" id="1.10.3720.10">
    <property type="entry name" value="MetI-like"/>
    <property type="match status" value="1"/>
</dbReference>
<keyword evidence="6 8" id="KW-1133">Transmembrane helix</keyword>
<dbReference type="EMBL" id="CAFAAI010000237">
    <property type="protein sequence ID" value="CAB4806407.1"/>
    <property type="molecule type" value="Genomic_DNA"/>
</dbReference>
<evidence type="ECO:0000256" key="4">
    <source>
        <dbReference type="ARBA" id="ARBA00022475"/>
    </source>
</evidence>
<evidence type="ECO:0000256" key="5">
    <source>
        <dbReference type="ARBA" id="ARBA00022692"/>
    </source>
</evidence>
<dbReference type="PROSITE" id="PS50928">
    <property type="entry name" value="ABC_TM1"/>
    <property type="match status" value="1"/>
</dbReference>